<dbReference type="RefSeq" id="WP_130459818.1">
    <property type="nucleotide sequence ID" value="NZ_SHKM01000002.1"/>
</dbReference>
<dbReference type="Pfam" id="PF26379">
    <property type="entry name" value="FimL_2nd"/>
    <property type="match status" value="1"/>
</dbReference>
<accession>A0ABY0ITP1</accession>
<evidence type="ECO:0000313" key="2">
    <source>
        <dbReference type="EMBL" id="RZT76732.1"/>
    </source>
</evidence>
<dbReference type="Proteomes" id="UP000292136">
    <property type="component" value="Unassembled WGS sequence"/>
</dbReference>
<evidence type="ECO:0000313" key="3">
    <source>
        <dbReference type="Proteomes" id="UP000292136"/>
    </source>
</evidence>
<dbReference type="SUPFAM" id="SSF47226">
    <property type="entry name" value="Histidine-containing phosphotransfer domain, HPT domain"/>
    <property type="match status" value="1"/>
</dbReference>
<protein>
    <recommendedName>
        <fullName evidence="1">Scaffold protein FimL second domain-containing protein</fullName>
    </recommendedName>
</protein>
<dbReference type="InterPro" id="IPR036641">
    <property type="entry name" value="HPT_dom_sf"/>
</dbReference>
<gene>
    <name evidence="2" type="ORF">EV678_2615</name>
</gene>
<comment type="caution">
    <text evidence="2">The sequence shown here is derived from an EMBL/GenBank/DDBJ whole genome shotgun (WGS) entry which is preliminary data.</text>
</comment>
<dbReference type="EMBL" id="SHKM01000002">
    <property type="protein sequence ID" value="RZT76732.1"/>
    <property type="molecule type" value="Genomic_DNA"/>
</dbReference>
<organism evidence="2 3">
    <name type="scientific">Azospira oryzae</name>
    <dbReference type="NCBI Taxonomy" id="146939"/>
    <lineage>
        <taxon>Bacteria</taxon>
        <taxon>Pseudomonadati</taxon>
        <taxon>Pseudomonadota</taxon>
        <taxon>Betaproteobacteria</taxon>
        <taxon>Rhodocyclales</taxon>
        <taxon>Rhodocyclaceae</taxon>
        <taxon>Azospira</taxon>
    </lineage>
</organism>
<dbReference type="InterPro" id="IPR058661">
    <property type="entry name" value="FimL_2nd"/>
</dbReference>
<evidence type="ECO:0000259" key="1">
    <source>
        <dbReference type="Pfam" id="PF26379"/>
    </source>
</evidence>
<proteinExistence type="predicted"/>
<reference evidence="2 3" key="1">
    <citation type="submission" date="2019-02" db="EMBL/GenBank/DDBJ databases">
        <title>Genomic Encyclopedia of Type Strains, Phase IV (KMG-IV): sequencing the most valuable type-strain genomes for metagenomic binning, comparative biology and taxonomic classification.</title>
        <authorList>
            <person name="Goeker M."/>
        </authorList>
    </citation>
    <scope>NUCLEOTIDE SEQUENCE [LARGE SCALE GENOMIC DNA]</scope>
    <source>
        <strain evidence="2 3">DSM 21223</strain>
    </source>
</reference>
<feature type="domain" description="Scaffold protein FimL second" evidence="1">
    <location>
        <begin position="8"/>
        <end position="108"/>
    </location>
</feature>
<sequence length="367" mass="38623">MSVAPPSPSQRQARSRYQRGMLAWLQQPGDPAGLPEMRAAVRHLEAAAGGDFAPFWHSAEVFLRAISDGTLAVDAESRRLCARIDLQMRAALNGSEAPEGGLAEELQQCIRQGAGQLPPVTELISLMAKPEAPDLDAEAVAAWSAAGNAAVAAWNGRGSGDLAPFRRALIDLCAAAMSLNLPETLHLAESLAGVGDRLDAPEAAEDPYLRAAIAAALELLGDTRDLGLPVFAERVAHVAQRLAECRESQRPAVSPTLLRLFAGEIGEQAALMRAELACLEPDGEALAESAHCLADHAAHLELDSAEALAQGLAAAIVRAQAGHGFDHPEVREALEAALAELDTMADFLLVAQPLPEATDILEILAQV</sequence>
<name>A0ABY0ITP1_9RHOO</name>
<keyword evidence="3" id="KW-1185">Reference proteome</keyword>